<dbReference type="RefSeq" id="WP_071927945.1">
    <property type="nucleotide sequence ID" value="NZ_CP018082.1"/>
</dbReference>
<dbReference type="InterPro" id="IPR050407">
    <property type="entry name" value="Geranylgeranyl_reductase"/>
</dbReference>
<evidence type="ECO:0000313" key="2">
    <source>
        <dbReference type="EMBL" id="APE34763.1"/>
    </source>
</evidence>
<evidence type="ECO:0000313" key="3">
    <source>
        <dbReference type="Proteomes" id="UP000183810"/>
    </source>
</evidence>
<dbReference type="SUPFAM" id="SSF51905">
    <property type="entry name" value="FAD/NAD(P)-binding domain"/>
    <property type="match status" value="1"/>
</dbReference>
<keyword evidence="3" id="KW-1185">Reference proteome</keyword>
<dbReference type="EMBL" id="CP018082">
    <property type="protein sequence ID" value="APE34763.1"/>
    <property type="molecule type" value="Genomic_DNA"/>
</dbReference>
<dbReference type="InterPro" id="IPR036188">
    <property type="entry name" value="FAD/NAD-bd_sf"/>
</dbReference>
<reference evidence="2" key="1">
    <citation type="submission" date="2016-11" db="EMBL/GenBank/DDBJ databases">
        <authorList>
            <person name="Jaros S."/>
            <person name="Januszkiewicz K."/>
            <person name="Wedrychowicz H."/>
        </authorList>
    </citation>
    <scope>NUCLEOTIDE SEQUENCE [LARGE SCALE GENOMIC DNA]</scope>
    <source>
        <strain evidence="2">Y48</strain>
    </source>
</reference>
<dbReference type="GO" id="GO:0071949">
    <property type="term" value="F:FAD binding"/>
    <property type="evidence" value="ECO:0007669"/>
    <property type="project" value="InterPro"/>
</dbReference>
<protein>
    <recommendedName>
        <fullName evidence="1">FAD-binding domain-containing protein</fullName>
    </recommendedName>
</protein>
<dbReference type="AlphaFoldDB" id="A0A1J0VRT9"/>
<organism evidence="2 3">
    <name type="scientific">Nocardia mangyaensis</name>
    <dbReference type="NCBI Taxonomy" id="2213200"/>
    <lineage>
        <taxon>Bacteria</taxon>
        <taxon>Bacillati</taxon>
        <taxon>Actinomycetota</taxon>
        <taxon>Actinomycetes</taxon>
        <taxon>Mycobacteriales</taxon>
        <taxon>Nocardiaceae</taxon>
        <taxon>Nocardia</taxon>
    </lineage>
</organism>
<dbReference type="KEGG" id="nsl:BOX37_13325"/>
<dbReference type="InterPro" id="IPR002938">
    <property type="entry name" value="FAD-bd"/>
</dbReference>
<dbReference type="Gene3D" id="3.50.50.60">
    <property type="entry name" value="FAD/NAD(P)-binding domain"/>
    <property type="match status" value="1"/>
</dbReference>
<dbReference type="Proteomes" id="UP000183810">
    <property type="component" value="Chromosome"/>
</dbReference>
<dbReference type="PANTHER" id="PTHR42685:SF18">
    <property type="entry name" value="DIGERANYLGERANYLGLYCEROPHOSPHOLIPID REDUCTASE"/>
    <property type="match status" value="1"/>
</dbReference>
<accession>A0A1J0VRT9</accession>
<evidence type="ECO:0000259" key="1">
    <source>
        <dbReference type="Pfam" id="PF01494"/>
    </source>
</evidence>
<dbReference type="OrthoDB" id="103324at2"/>
<dbReference type="PRINTS" id="PR00420">
    <property type="entry name" value="RNGMNOXGNASE"/>
</dbReference>
<name>A0A1J0VRT9_9NOCA</name>
<proteinExistence type="predicted"/>
<gene>
    <name evidence="2" type="ORF">BOX37_13325</name>
</gene>
<dbReference type="Pfam" id="PF01494">
    <property type="entry name" value="FAD_binding_3"/>
    <property type="match status" value="1"/>
</dbReference>
<sequence>MYDVVIVGGSLAGCSTAALLGRAGLRVAVLEAHKDPDHYKRLCTATIRAGTQPVLRRLGLADKLAEAGSMPCYDAFHSAADGWVLDETAVERGDYGYNLQRRLLDPLVRRTAAETPGVELILGAKVTDLSRDAHGRVNGVVAKIKGEETLFSGRLVIGADGRSSVVADRAGLPAIETENRRYIYFAHYRNVDMPADRTLRAWFAMPDIFLMAGFGDGTAVISCAPDKRSLPEFDLDREKFLLESFKNLPDAPDLSNVERVTDLIGTRDYPNIRRRRVVAPGLALVGDAAMVADPVSGVGCGFAFQAAEWLADAVTDALKSQDSAAIDKALARYQKQHRKRLGLHHFTIADLSKRTVLPPVIRMILAAAVDDPKIAQSYVSVVTRNSSPAVLFSPKLLVRAAIGARRARATQRREQVPALAA</sequence>
<dbReference type="PANTHER" id="PTHR42685">
    <property type="entry name" value="GERANYLGERANYL DIPHOSPHATE REDUCTASE"/>
    <property type="match status" value="1"/>
</dbReference>
<feature type="domain" description="FAD-binding" evidence="1">
    <location>
        <begin position="2"/>
        <end position="326"/>
    </location>
</feature>